<dbReference type="Proteomes" id="UP000799767">
    <property type="component" value="Unassembled WGS sequence"/>
</dbReference>
<feature type="compositionally biased region" description="Polar residues" evidence="4">
    <location>
        <begin position="1633"/>
        <end position="1648"/>
    </location>
</feature>
<dbReference type="PROSITE" id="PS50090">
    <property type="entry name" value="MYB_LIKE"/>
    <property type="match status" value="3"/>
</dbReference>
<feature type="region of interest" description="Disordered" evidence="4">
    <location>
        <begin position="1205"/>
        <end position="1321"/>
    </location>
</feature>
<dbReference type="InterPro" id="IPR009057">
    <property type="entry name" value="Homeodomain-like_sf"/>
</dbReference>
<keyword evidence="3" id="KW-0863">Zinc-finger</keyword>
<feature type="compositionally biased region" description="Acidic residues" evidence="4">
    <location>
        <begin position="152"/>
        <end position="165"/>
    </location>
</feature>
<reference evidence="8" key="1">
    <citation type="journal article" date="2020" name="Stud. Mycol.">
        <title>101 Dothideomycetes genomes: a test case for predicting lifestyles and emergence of pathogens.</title>
        <authorList>
            <person name="Haridas S."/>
            <person name="Albert R."/>
            <person name="Binder M."/>
            <person name="Bloem J."/>
            <person name="Labutti K."/>
            <person name="Salamov A."/>
            <person name="Andreopoulos B."/>
            <person name="Baker S."/>
            <person name="Barry K."/>
            <person name="Bills G."/>
            <person name="Bluhm B."/>
            <person name="Cannon C."/>
            <person name="Castanera R."/>
            <person name="Culley D."/>
            <person name="Daum C."/>
            <person name="Ezra D."/>
            <person name="Gonzalez J."/>
            <person name="Henrissat B."/>
            <person name="Kuo A."/>
            <person name="Liang C."/>
            <person name="Lipzen A."/>
            <person name="Lutzoni F."/>
            <person name="Magnuson J."/>
            <person name="Mondo S."/>
            <person name="Nolan M."/>
            <person name="Ohm R."/>
            <person name="Pangilinan J."/>
            <person name="Park H.-J."/>
            <person name="Ramirez L."/>
            <person name="Alfaro M."/>
            <person name="Sun H."/>
            <person name="Tritt A."/>
            <person name="Yoshinaga Y."/>
            <person name="Zwiers L.-H."/>
            <person name="Turgeon B."/>
            <person name="Goodwin S."/>
            <person name="Spatafora J."/>
            <person name="Crous P."/>
            <person name="Grigoriev I."/>
        </authorList>
    </citation>
    <scope>NUCLEOTIDE SEQUENCE</scope>
    <source>
        <strain evidence="8">CBS 113389</strain>
    </source>
</reference>
<evidence type="ECO:0000256" key="3">
    <source>
        <dbReference type="PROSITE-ProRule" id="PRU00094"/>
    </source>
</evidence>
<keyword evidence="2" id="KW-0539">Nucleus</keyword>
<dbReference type="PROSITE" id="PS50114">
    <property type="entry name" value="GATA_ZN_FINGER_2"/>
    <property type="match status" value="1"/>
</dbReference>
<feature type="compositionally biased region" description="Acidic residues" evidence="4">
    <location>
        <begin position="1279"/>
        <end position="1294"/>
    </location>
</feature>
<dbReference type="SUPFAM" id="SSF57716">
    <property type="entry name" value="Glucocorticoid receptor-like (DNA-binding domain)"/>
    <property type="match status" value="1"/>
</dbReference>
<feature type="domain" description="Myb-like" evidence="6">
    <location>
        <begin position="557"/>
        <end position="600"/>
    </location>
</feature>
<feature type="compositionally biased region" description="Basic and acidic residues" evidence="4">
    <location>
        <begin position="1356"/>
        <end position="1371"/>
    </location>
</feature>
<feature type="region of interest" description="Disordered" evidence="4">
    <location>
        <begin position="1345"/>
        <end position="1392"/>
    </location>
</feature>
<feature type="region of interest" description="Disordered" evidence="4">
    <location>
        <begin position="1477"/>
        <end position="1756"/>
    </location>
</feature>
<feature type="compositionally biased region" description="Basic and acidic residues" evidence="4">
    <location>
        <begin position="142"/>
        <end position="151"/>
    </location>
</feature>
<dbReference type="EMBL" id="MU001633">
    <property type="protein sequence ID" value="KAF2485350.1"/>
    <property type="molecule type" value="Genomic_DNA"/>
</dbReference>
<dbReference type="Pfam" id="PF00250">
    <property type="entry name" value="Forkhead"/>
    <property type="match status" value="1"/>
</dbReference>
<dbReference type="Gene3D" id="1.10.10.10">
    <property type="entry name" value="Winged helix-like DNA-binding domain superfamily/Winged helix DNA-binding domain"/>
    <property type="match status" value="1"/>
</dbReference>
<evidence type="ECO:0000259" key="6">
    <source>
        <dbReference type="PROSITE" id="PS50090"/>
    </source>
</evidence>
<feature type="compositionally biased region" description="Low complexity" evidence="4">
    <location>
        <begin position="936"/>
        <end position="946"/>
    </location>
</feature>
<keyword evidence="9" id="KW-1185">Reference proteome</keyword>
<keyword evidence="1 2" id="KW-0238">DNA-binding</keyword>
<dbReference type="SMART" id="SM00401">
    <property type="entry name" value="ZnF_GATA"/>
    <property type="match status" value="1"/>
</dbReference>
<dbReference type="SMART" id="SM00717">
    <property type="entry name" value="SANT"/>
    <property type="match status" value="5"/>
</dbReference>
<dbReference type="RefSeq" id="XP_033591919.1">
    <property type="nucleotide sequence ID" value="XM_033732983.1"/>
</dbReference>
<dbReference type="OrthoDB" id="2420608at2759"/>
<feature type="region of interest" description="Disordered" evidence="4">
    <location>
        <begin position="209"/>
        <end position="240"/>
    </location>
</feature>
<dbReference type="InterPro" id="IPR013088">
    <property type="entry name" value="Znf_NHR/GATA"/>
</dbReference>
<feature type="DNA-binding region" description="Fork-head" evidence="2">
    <location>
        <begin position="1395"/>
        <end position="1504"/>
    </location>
</feature>
<dbReference type="Pfam" id="PF00320">
    <property type="entry name" value="GATA"/>
    <property type="match status" value="1"/>
</dbReference>
<comment type="subcellular location">
    <subcellularLocation>
        <location evidence="2">Nucleus</location>
    </subcellularLocation>
</comment>
<dbReference type="GO" id="GO:0008270">
    <property type="term" value="F:zinc ion binding"/>
    <property type="evidence" value="ECO:0007669"/>
    <property type="project" value="UniProtKB-KW"/>
</dbReference>
<feature type="compositionally biased region" description="Low complexity" evidence="4">
    <location>
        <begin position="117"/>
        <end position="129"/>
    </location>
</feature>
<organism evidence="8 9">
    <name type="scientific">Neohortaea acidophila</name>
    <dbReference type="NCBI Taxonomy" id="245834"/>
    <lineage>
        <taxon>Eukaryota</taxon>
        <taxon>Fungi</taxon>
        <taxon>Dikarya</taxon>
        <taxon>Ascomycota</taxon>
        <taxon>Pezizomycotina</taxon>
        <taxon>Dothideomycetes</taxon>
        <taxon>Dothideomycetidae</taxon>
        <taxon>Mycosphaerellales</taxon>
        <taxon>Teratosphaeriaceae</taxon>
        <taxon>Neohortaea</taxon>
    </lineage>
</organism>
<dbReference type="GO" id="GO:0046982">
    <property type="term" value="F:protein heterodimerization activity"/>
    <property type="evidence" value="ECO:0007669"/>
    <property type="project" value="InterPro"/>
</dbReference>
<feature type="region of interest" description="Disordered" evidence="4">
    <location>
        <begin position="117"/>
        <end position="190"/>
    </location>
</feature>
<feature type="domain" description="Myb-like" evidence="6">
    <location>
        <begin position="875"/>
        <end position="917"/>
    </location>
</feature>
<feature type="compositionally biased region" description="Polar residues" evidence="4">
    <location>
        <begin position="1686"/>
        <end position="1706"/>
    </location>
</feature>
<feature type="compositionally biased region" description="Basic residues" evidence="4">
    <location>
        <begin position="1535"/>
        <end position="1545"/>
    </location>
</feature>
<evidence type="ECO:0000256" key="2">
    <source>
        <dbReference type="PROSITE-ProRule" id="PRU00089"/>
    </source>
</evidence>
<dbReference type="SUPFAM" id="SSF46785">
    <property type="entry name" value="Winged helix' DNA-binding domain"/>
    <property type="match status" value="1"/>
</dbReference>
<dbReference type="SMART" id="SM00339">
    <property type="entry name" value="FH"/>
    <property type="match status" value="1"/>
</dbReference>
<keyword evidence="3" id="KW-0479">Metal-binding</keyword>
<dbReference type="GeneID" id="54473985"/>
<evidence type="ECO:0000313" key="9">
    <source>
        <dbReference type="Proteomes" id="UP000799767"/>
    </source>
</evidence>
<dbReference type="CDD" id="cd00202">
    <property type="entry name" value="ZnF_GATA"/>
    <property type="match status" value="1"/>
</dbReference>
<dbReference type="CDD" id="cd00167">
    <property type="entry name" value="SANT"/>
    <property type="match status" value="2"/>
</dbReference>
<dbReference type="GO" id="GO:0003700">
    <property type="term" value="F:DNA-binding transcription factor activity"/>
    <property type="evidence" value="ECO:0007669"/>
    <property type="project" value="InterPro"/>
</dbReference>
<dbReference type="SUPFAM" id="SSF46689">
    <property type="entry name" value="Homeodomain-like"/>
    <property type="match status" value="3"/>
</dbReference>
<feature type="compositionally biased region" description="Low complexity" evidence="4">
    <location>
        <begin position="1605"/>
        <end position="1615"/>
    </location>
</feature>
<sequence>MELDNMQLDPRLSRVEGVGDVFDWSNNNPALKDPEDELGYNPQINNSGYDEQLRDDRRRNRAKLRNRFEHIFDKYGRDFDGVADEIDLSTGDIVVDNGHLKNMRHEADVGERIQSEAQGAEEQAPAGNGEPEDAVQNAQHTIVEESGREYDADSDDAESSFEEAESGAFSSAHSPAESVTSLFEPDESEAENNLGIASAKRRSISAALPLPGVLPHPDDSDTTSDDDMSEAGPNDILEQVPGLKESMLSLQSRYEAGGAVSQDDIQALGMSIAKQLASFVSTGIPRASKLKRKPHKATPHDWTYPAASNEPPAKRQRQTLSPYPDLADPSPKQKSIWALGGHPRKQIRKRKAEYEAEKACAGTPIDTPPVIEDDSSMPLPVLEIDAQTGDGEKRKCTHCATSDTRLWRKGPHGHLCNGCGMYLYRYGLLRPLDATGDDDTSRPPDETDGEMDPLLRDWLDHHDSTSKKDDPKPLGVSNTKFQLEEDALLIRLKEIEQLSWEGMAQYFQGRSAYALQCRHSKKLQRQAPEARALLVSQGYRGKPDAAGVIVFSYTTAPFNDLEDELLLQLRDEQGLAWEEVARSMEGRSPYMLERRYRELAMQIISGMSTTPKLPNRRAALRPVPNPKNPTYTEEEDALIVKYREADKLQWKEIAKVMQGRNSLSLQKRYIRELCGRHPDSIMPARKAYNHEVDGMKYGNISKYGRTFSAPPGATNGIDGMLIREKPFQDWGFADGTGTIVHSVENPEPEAMRFDSLSRPTRMPAYDPTMRHSMPVLPERSAWLEEPTPSKSFTAEEDELIVKLRETEDRAWPFIAEQMVYYTIPEITERYYYHLLPQRARRIQAAIQGFGDVGFIEPLATAWMRRKVPEVSQNKKWTTHETDLLVMLRDRGQTWREIAAQLPGRTARRVEVHYVTLFGKGKSAAQAASKMPTPGQSASSSTGPLLSLPGQMVGQSTKSGRTYKLLLPKPDPRHGAANEGVAFSSPSLAPPVQLATAIQNTRVLATPLQLPPHHTAGSLALPSLGPGHLATLSQKFAPLLPPVAPDGAIAPYMDDLADPPVPRYDAPRQFGKDEIFTCESSRRLADDDAGPKSPVQLADATGNIDIETAGSENSGLHVQNDASFAFLPDLHETPMRVEHTVLSAATTPAITGAYDTPARYNSTGYPYFVNPVAIQPFASVGGSAKEPEEAATAREHSVYEVVDEEVVKPSGRASKSTRKRPAKPPTTAKTKLRAREPKVPRSKPGASVRARKASRRRRETTVDETSEDDDGATIVYASTSDDDDDELSKDDEESVYDFVDHDEYKDNETRAGSIHRDEMSGPDCEAANKQLEYEATLVFELVQDPKSTAKATAEDDTMPRDSMDLEPIDRSGEQVPIEGGQHPPETANLATSPSEKPRYNAVELAKIALESRAPEAMTTSEVYDYLAARFGFEQTAVWKHGIRAALSRHSQFAKASEKQGKGWILTESRGKRTSLGTKIELPPLLPSGPIVAEASPEGKPRRRGRASKSDAKIAENVTGTEMAATTTTSPPEGAPRRRGRPAKSRVRVAEEITGEEAASATSVSANVEPEGDADILMVDVQQDEPPPRRGKPRKARAKVAKKAAGKEAASATAVSANVDAEGDVDTSMEDAEQEQSLVPTIQKAVSGNEQAERSPDSNPRAIRQLEGNDKDPLQDHTGAPTRPLLSNGITAQSPEVSASSSPAFTKRQSPRVVYRHVTTTPASDNSALLKRVHKRRSAPFATPAPAGEKMGSRASSVALDGRRRVVYTPAREVGDSEDELA</sequence>
<feature type="region of interest" description="Disordered" evidence="4">
    <location>
        <begin position="30"/>
        <end position="49"/>
    </location>
</feature>
<evidence type="ECO:0000256" key="4">
    <source>
        <dbReference type="SAM" id="MobiDB-lite"/>
    </source>
</evidence>
<accession>A0A6A6PYY4</accession>
<feature type="compositionally biased region" description="Basic residues" evidence="4">
    <location>
        <begin position="1587"/>
        <end position="1602"/>
    </location>
</feature>
<proteinExistence type="predicted"/>
<feature type="domain" description="Fork-head" evidence="5">
    <location>
        <begin position="1395"/>
        <end position="1504"/>
    </location>
</feature>
<dbReference type="InterPro" id="IPR009072">
    <property type="entry name" value="Histone-fold"/>
</dbReference>
<feature type="compositionally biased region" description="Polar residues" evidence="4">
    <location>
        <begin position="1716"/>
        <end position="1725"/>
    </location>
</feature>
<gene>
    <name evidence="8" type="ORF">BDY17DRAFT_293416</name>
</gene>
<dbReference type="InterPro" id="IPR018465">
    <property type="entry name" value="Scm3/HJURP"/>
</dbReference>
<dbReference type="InterPro" id="IPR001005">
    <property type="entry name" value="SANT/Myb"/>
</dbReference>
<dbReference type="GO" id="GO:0005634">
    <property type="term" value="C:nucleus"/>
    <property type="evidence" value="ECO:0007669"/>
    <property type="project" value="UniProtKB-SubCell"/>
</dbReference>
<dbReference type="Pfam" id="PF10384">
    <property type="entry name" value="Scm3"/>
    <property type="match status" value="1"/>
</dbReference>
<feature type="region of interest" description="Disordered" evidence="4">
    <location>
        <begin position="925"/>
        <end position="946"/>
    </location>
</feature>
<feature type="compositionally biased region" description="Acidic residues" evidence="4">
    <location>
        <begin position="1261"/>
        <end position="1270"/>
    </location>
</feature>
<name>A0A6A6PYY4_9PEZI</name>
<protein>
    <recommendedName>
        <fullName evidence="10">Myb-like DNA-binding domain-containing protein</fullName>
    </recommendedName>
</protein>
<feature type="compositionally biased region" description="Basic residues" evidence="4">
    <location>
        <begin position="1248"/>
        <end position="1257"/>
    </location>
</feature>
<feature type="compositionally biased region" description="Basic residues" evidence="4">
    <location>
        <begin position="288"/>
        <end position="297"/>
    </location>
</feature>
<dbReference type="InterPro" id="IPR036388">
    <property type="entry name" value="WH-like_DNA-bd_sf"/>
</dbReference>
<evidence type="ECO:0000259" key="5">
    <source>
        <dbReference type="PROSITE" id="PS50039"/>
    </source>
</evidence>
<dbReference type="Gene3D" id="1.10.20.10">
    <property type="entry name" value="Histone, subunit A"/>
    <property type="match status" value="1"/>
</dbReference>
<feature type="domain" description="GATA-type" evidence="7">
    <location>
        <begin position="390"/>
        <end position="442"/>
    </location>
</feature>
<dbReference type="PROSITE" id="PS50039">
    <property type="entry name" value="FORK_HEAD_3"/>
    <property type="match status" value="1"/>
</dbReference>
<feature type="compositionally biased region" description="Acidic residues" evidence="4">
    <location>
        <begin position="220"/>
        <end position="229"/>
    </location>
</feature>
<dbReference type="InterPro" id="IPR000679">
    <property type="entry name" value="Znf_GATA"/>
</dbReference>
<evidence type="ECO:0008006" key="10">
    <source>
        <dbReference type="Google" id="ProtNLM"/>
    </source>
</evidence>
<dbReference type="PANTHER" id="PTHR15992:SF5">
    <property type="entry name" value="HOLLIDAY JUNCTION RECOGNITION PROTEIN"/>
    <property type="match status" value="1"/>
</dbReference>
<feature type="region of interest" description="Disordered" evidence="4">
    <location>
        <begin position="287"/>
        <end position="344"/>
    </location>
</feature>
<feature type="compositionally biased region" description="Basic and acidic residues" evidence="4">
    <location>
        <begin position="1297"/>
        <end position="1318"/>
    </location>
</feature>
<dbReference type="Gene3D" id="3.30.50.10">
    <property type="entry name" value="Erythroid Transcription Factor GATA-1, subunit A"/>
    <property type="match status" value="1"/>
</dbReference>
<dbReference type="InterPro" id="IPR001766">
    <property type="entry name" value="Fork_head_dom"/>
</dbReference>
<keyword evidence="3" id="KW-0862">Zinc</keyword>
<feature type="compositionally biased region" description="Low complexity" evidence="4">
    <location>
        <begin position="1517"/>
        <end position="1530"/>
    </location>
</feature>
<dbReference type="InterPro" id="IPR036390">
    <property type="entry name" value="WH_DNA-bd_sf"/>
</dbReference>
<dbReference type="GO" id="GO:0043565">
    <property type="term" value="F:sequence-specific DNA binding"/>
    <property type="evidence" value="ECO:0007669"/>
    <property type="project" value="InterPro"/>
</dbReference>
<evidence type="ECO:0000256" key="1">
    <source>
        <dbReference type="ARBA" id="ARBA00023125"/>
    </source>
</evidence>
<evidence type="ECO:0000313" key="8">
    <source>
        <dbReference type="EMBL" id="KAF2485350.1"/>
    </source>
</evidence>
<dbReference type="PANTHER" id="PTHR15992">
    <property type="entry name" value="HOLLIDAY JUNCTION RECOGNITION PROTEIN"/>
    <property type="match status" value="1"/>
</dbReference>
<dbReference type="Gene3D" id="1.10.10.60">
    <property type="entry name" value="Homeodomain-like"/>
    <property type="match status" value="1"/>
</dbReference>
<dbReference type="Pfam" id="PF13921">
    <property type="entry name" value="Myb_DNA-bind_6"/>
    <property type="match status" value="1"/>
</dbReference>
<feature type="domain" description="Myb-like" evidence="6">
    <location>
        <begin position="623"/>
        <end position="673"/>
    </location>
</feature>
<dbReference type="GO" id="GO:0042393">
    <property type="term" value="F:histone binding"/>
    <property type="evidence" value="ECO:0007669"/>
    <property type="project" value="InterPro"/>
</dbReference>
<evidence type="ECO:0000259" key="7">
    <source>
        <dbReference type="PROSITE" id="PS50114"/>
    </source>
</evidence>
<feature type="compositionally biased region" description="Acidic residues" evidence="4">
    <location>
        <begin position="1619"/>
        <end position="1632"/>
    </location>
</feature>